<sequence length="270" mass="29806">MGFKTNSTIMSNSAIVRYDPTSAWDSYTTHTSNSNVSLDFYGTDITAYGTGYAHAYQIFLDERQISDYAQRHFNNSEVADYYRCTTDNPSDGFCVALLELRGLDPTTRHTIKIRSIVTGDEYIQALQWLVQYDTGIDDSASTAHLTNLWPSEGSITYSGSWGTLVGGDKVTHTPGDTSKFTFTGSGIQIFAMAAPGTRLRIELDGDAQEIAPTETRSAEIIAYEYPTLYSRLGLDKSVPHNVTITNIVDASNANPLVNVTFKQMVIWKDG</sequence>
<evidence type="ECO:0000313" key="2">
    <source>
        <dbReference type="Proteomes" id="UP000054097"/>
    </source>
</evidence>
<reference evidence="2" key="2">
    <citation type="submission" date="2015-01" db="EMBL/GenBank/DDBJ databases">
        <title>Evolutionary Origins and Diversification of the Mycorrhizal Mutualists.</title>
        <authorList>
            <consortium name="DOE Joint Genome Institute"/>
            <consortium name="Mycorrhizal Genomics Consortium"/>
            <person name="Kohler A."/>
            <person name="Kuo A."/>
            <person name="Nagy L.G."/>
            <person name="Floudas D."/>
            <person name="Copeland A."/>
            <person name="Barry K.W."/>
            <person name="Cichocki N."/>
            <person name="Veneault-Fourrey C."/>
            <person name="LaButti K."/>
            <person name="Lindquist E.A."/>
            <person name="Lipzen A."/>
            <person name="Lundell T."/>
            <person name="Morin E."/>
            <person name="Murat C."/>
            <person name="Riley R."/>
            <person name="Ohm R."/>
            <person name="Sun H."/>
            <person name="Tunlid A."/>
            <person name="Henrissat B."/>
            <person name="Grigoriev I.V."/>
            <person name="Hibbett D.S."/>
            <person name="Martin F."/>
        </authorList>
    </citation>
    <scope>NUCLEOTIDE SEQUENCE [LARGE SCALE GENOMIC DNA]</scope>
    <source>
        <strain evidence="2">MAFF 305830</strain>
    </source>
</reference>
<dbReference type="EMBL" id="KN824292">
    <property type="protein sequence ID" value="KIM28627.1"/>
    <property type="molecule type" value="Genomic_DNA"/>
</dbReference>
<keyword evidence="2" id="KW-1185">Reference proteome</keyword>
<dbReference type="Gene3D" id="2.60.120.260">
    <property type="entry name" value="Galactose-binding domain-like"/>
    <property type="match status" value="1"/>
</dbReference>
<reference evidence="1 2" key="1">
    <citation type="submission" date="2014-04" db="EMBL/GenBank/DDBJ databases">
        <authorList>
            <consortium name="DOE Joint Genome Institute"/>
            <person name="Kuo A."/>
            <person name="Zuccaro A."/>
            <person name="Kohler A."/>
            <person name="Nagy L.G."/>
            <person name="Floudas D."/>
            <person name="Copeland A."/>
            <person name="Barry K.W."/>
            <person name="Cichocki N."/>
            <person name="Veneault-Fourrey C."/>
            <person name="LaButti K."/>
            <person name="Lindquist E.A."/>
            <person name="Lipzen A."/>
            <person name="Lundell T."/>
            <person name="Morin E."/>
            <person name="Murat C."/>
            <person name="Sun H."/>
            <person name="Tunlid A."/>
            <person name="Henrissat B."/>
            <person name="Grigoriev I.V."/>
            <person name="Hibbett D.S."/>
            <person name="Martin F."/>
            <person name="Nordberg H.P."/>
            <person name="Cantor M.N."/>
            <person name="Hua S.X."/>
        </authorList>
    </citation>
    <scope>NUCLEOTIDE SEQUENCE [LARGE SCALE GENOMIC DNA]</scope>
    <source>
        <strain evidence="1 2">MAFF 305830</strain>
    </source>
</reference>
<evidence type="ECO:0000313" key="1">
    <source>
        <dbReference type="EMBL" id="KIM28627.1"/>
    </source>
</evidence>
<gene>
    <name evidence="1" type="ORF">M408DRAFT_137475</name>
</gene>
<accession>A0A0C2XHS5</accession>
<dbReference type="Proteomes" id="UP000054097">
    <property type="component" value="Unassembled WGS sequence"/>
</dbReference>
<proteinExistence type="predicted"/>
<dbReference type="HOGENOM" id="CLU_1031192_0_0_1"/>
<dbReference type="AlphaFoldDB" id="A0A0C2XHS5"/>
<organism evidence="1 2">
    <name type="scientific">Serendipita vermifera MAFF 305830</name>
    <dbReference type="NCBI Taxonomy" id="933852"/>
    <lineage>
        <taxon>Eukaryota</taxon>
        <taxon>Fungi</taxon>
        <taxon>Dikarya</taxon>
        <taxon>Basidiomycota</taxon>
        <taxon>Agaricomycotina</taxon>
        <taxon>Agaricomycetes</taxon>
        <taxon>Sebacinales</taxon>
        <taxon>Serendipitaceae</taxon>
        <taxon>Serendipita</taxon>
    </lineage>
</organism>
<name>A0A0C2XHS5_SERVB</name>
<protein>
    <submittedName>
        <fullName evidence="1">Uncharacterized protein</fullName>
    </submittedName>
</protein>